<comment type="caution">
    <text evidence="4">The sequence shown here is derived from an EMBL/GenBank/DDBJ whole genome shotgun (WGS) entry which is preliminary data.</text>
</comment>
<dbReference type="SMART" id="SM00065">
    <property type="entry name" value="GAF"/>
    <property type="match status" value="1"/>
</dbReference>
<evidence type="ECO:0000313" key="4">
    <source>
        <dbReference type="EMBL" id="MDJ1480456.1"/>
    </source>
</evidence>
<keyword evidence="2" id="KW-1133">Transmembrane helix</keyword>
<dbReference type="SUPFAM" id="SSF55781">
    <property type="entry name" value="GAF domain-like"/>
    <property type="match status" value="1"/>
</dbReference>
<evidence type="ECO:0000256" key="1">
    <source>
        <dbReference type="SAM" id="Coils"/>
    </source>
</evidence>
<name>A0AAE3QKS6_9BACT</name>
<feature type="domain" description="GAF" evidence="3">
    <location>
        <begin position="331"/>
        <end position="477"/>
    </location>
</feature>
<dbReference type="Pfam" id="PF05227">
    <property type="entry name" value="CHASE3"/>
    <property type="match status" value="1"/>
</dbReference>
<feature type="coiled-coil region" evidence="1">
    <location>
        <begin position="287"/>
        <end position="338"/>
    </location>
</feature>
<evidence type="ECO:0000259" key="3">
    <source>
        <dbReference type="SMART" id="SM00065"/>
    </source>
</evidence>
<dbReference type="RefSeq" id="WP_313977149.1">
    <property type="nucleotide sequence ID" value="NZ_JASJOS010000003.1"/>
</dbReference>
<reference evidence="4" key="1">
    <citation type="submission" date="2023-05" db="EMBL/GenBank/DDBJ databases">
        <authorList>
            <person name="Zhang X."/>
        </authorList>
    </citation>
    <scope>NUCLEOTIDE SEQUENCE</scope>
    <source>
        <strain evidence="4">YF14B1</strain>
    </source>
</reference>
<organism evidence="4 5">
    <name type="scientific">Xanthocytophaga flava</name>
    <dbReference type="NCBI Taxonomy" id="3048013"/>
    <lineage>
        <taxon>Bacteria</taxon>
        <taxon>Pseudomonadati</taxon>
        <taxon>Bacteroidota</taxon>
        <taxon>Cytophagia</taxon>
        <taxon>Cytophagales</taxon>
        <taxon>Rhodocytophagaceae</taxon>
        <taxon>Xanthocytophaga</taxon>
    </lineage>
</organism>
<protein>
    <submittedName>
        <fullName evidence="4">GAF domain-containing protein</fullName>
    </submittedName>
</protein>
<evidence type="ECO:0000256" key="2">
    <source>
        <dbReference type="SAM" id="Phobius"/>
    </source>
</evidence>
<dbReference type="Pfam" id="PF13185">
    <property type="entry name" value="GAF_2"/>
    <property type="match status" value="1"/>
</dbReference>
<dbReference type="AlphaFoldDB" id="A0AAE3QKS6"/>
<dbReference type="InterPro" id="IPR029016">
    <property type="entry name" value="GAF-like_dom_sf"/>
</dbReference>
<keyword evidence="2" id="KW-0812">Transmembrane</keyword>
<feature type="coiled-coil region" evidence="1">
    <location>
        <begin position="480"/>
        <end position="528"/>
    </location>
</feature>
<keyword evidence="1" id="KW-0175">Coiled coil</keyword>
<dbReference type="InterPro" id="IPR007891">
    <property type="entry name" value="CHASE3"/>
</dbReference>
<dbReference type="Gene3D" id="3.30.450.40">
    <property type="match status" value="1"/>
</dbReference>
<dbReference type="EMBL" id="JASJOS010000003">
    <property type="protein sequence ID" value="MDJ1480456.1"/>
    <property type="molecule type" value="Genomic_DNA"/>
</dbReference>
<gene>
    <name evidence="4" type="ORF">QNI16_08170</name>
</gene>
<accession>A0AAE3QKS6</accession>
<keyword evidence="2" id="KW-0472">Membrane</keyword>
<sequence length="528" mass="60321">MSRVQQFIERNLILLGISLTVLLMIVSSALSWYNKQEMLRTTAIKLQAEELRKRIDDIFTQHITKMDLGLRGYGLTQNEQMLIPYTSSIQMNKGTMAKVDSLLHVQNLDTSRVQFGKIREAVNAYISHCDHMRDLAKEGNTEEFLALLKLDKGYDLWKVYSPFASRHRKYVDTIIQKAQADYEAAMSRNLIVQAILLLIGLPILGLVVRKLTIDAASRKKLLSDLEENNEKYLFNPGNSDRDESYEQVVATSIQNFKEASTLVKAMSAGNFEVNWKGLTEANKALNKETLAGELLQMREQMKLVKAEDERRNWTNEGLARFSEIVRNNQNNLEKLSNEAISFLTKYLKAQQGSLFVVQGDRKDVVLEMLACYAFDRKKFIQKQISAGSGLVGQAYLEADTILLTDVPKGYMEITSGLGDATPGCLAIVPMKYNDMVEAIIELASFERFEDYQIRFLEKAGEFVASAILTVKTAEHTARLLQDSQEQAEMLKSQEEELRQNMEELAATQEEMYRKERDLEERLRMLERQ</sequence>
<feature type="transmembrane region" description="Helical" evidence="2">
    <location>
        <begin position="12"/>
        <end position="33"/>
    </location>
</feature>
<dbReference type="Proteomes" id="UP001241110">
    <property type="component" value="Unassembled WGS sequence"/>
</dbReference>
<evidence type="ECO:0000313" key="5">
    <source>
        <dbReference type="Proteomes" id="UP001241110"/>
    </source>
</evidence>
<dbReference type="InterPro" id="IPR003018">
    <property type="entry name" value="GAF"/>
</dbReference>
<proteinExistence type="predicted"/>